<keyword evidence="4 6" id="KW-1133">Transmembrane helix</keyword>
<keyword evidence="8" id="KW-1185">Reference proteome</keyword>
<evidence type="ECO:0000256" key="6">
    <source>
        <dbReference type="SAM" id="Phobius"/>
    </source>
</evidence>
<evidence type="ECO:0000256" key="3">
    <source>
        <dbReference type="ARBA" id="ARBA00022692"/>
    </source>
</evidence>
<feature type="transmembrane region" description="Helical" evidence="6">
    <location>
        <begin position="172"/>
        <end position="191"/>
    </location>
</feature>
<sequence length="423" mass="42973">MAARVAMREMAGRLSWGLADQAVSSLTNFAVGAFVARTLGVTAFGAFSLAWVTYGLLINVSRGLGTDPLMVRFSGVDARSWSGAVGRAAGTALAVGAIAGAASLLIGVAIGGIVGWGFIALGVVLPALLLQDSWRFAFFASGHGRKAVANDLVWAAALVPAMAIAATHQSVAAFLLAWGVSGAVAAAFGWLQSGVRPRVSSSLAWLREQRDLGPRFLVENVSNSGGSQLRLYGLGAIAGLADVGAVRGVELLLGPFFAVLMGLSLVTVAEAARVRRRSPHRLRQFCLFIGGSQATAALAWGLGLLLLLPDPVGEFLLGSVWGPASALILPATLGVVGASFFTGAAAGLRALGAAKRSMSSQLVASACYVTGGLVGAALNGALGSAWGVAAANVLGAAVWLVQLHLALRESGCSNASTERMATP</sequence>
<dbReference type="OrthoDB" id="3701119at2"/>
<dbReference type="InterPro" id="IPR050833">
    <property type="entry name" value="Poly_Biosynth_Transport"/>
</dbReference>
<evidence type="ECO:0000256" key="1">
    <source>
        <dbReference type="ARBA" id="ARBA00004651"/>
    </source>
</evidence>
<feature type="transmembrane region" description="Helical" evidence="6">
    <location>
        <begin position="362"/>
        <end position="382"/>
    </location>
</feature>
<feature type="transmembrane region" description="Helical" evidence="6">
    <location>
        <begin position="252"/>
        <end position="273"/>
    </location>
</feature>
<dbReference type="EMBL" id="CM001439">
    <property type="protein sequence ID" value="EHR48892.1"/>
    <property type="molecule type" value="Genomic_DNA"/>
</dbReference>
<gene>
    <name evidence="7" type="ORF">SacmaDRAFT_0591</name>
</gene>
<dbReference type="PANTHER" id="PTHR30250">
    <property type="entry name" value="PST FAMILY PREDICTED COLANIC ACID TRANSPORTER"/>
    <property type="match status" value="1"/>
</dbReference>
<organism evidence="7 8">
    <name type="scientific">Saccharomonospora marina XMU15</name>
    <dbReference type="NCBI Taxonomy" id="882083"/>
    <lineage>
        <taxon>Bacteria</taxon>
        <taxon>Bacillati</taxon>
        <taxon>Actinomycetota</taxon>
        <taxon>Actinomycetes</taxon>
        <taxon>Pseudonocardiales</taxon>
        <taxon>Pseudonocardiaceae</taxon>
        <taxon>Saccharomonospora</taxon>
    </lineage>
</organism>
<evidence type="ECO:0000313" key="7">
    <source>
        <dbReference type="EMBL" id="EHR48892.1"/>
    </source>
</evidence>
<evidence type="ECO:0000256" key="2">
    <source>
        <dbReference type="ARBA" id="ARBA00022475"/>
    </source>
</evidence>
<keyword evidence="2" id="KW-1003">Cell membrane</keyword>
<dbReference type="PANTHER" id="PTHR30250:SF26">
    <property type="entry name" value="PSMA PROTEIN"/>
    <property type="match status" value="1"/>
</dbReference>
<keyword evidence="5 6" id="KW-0472">Membrane</keyword>
<feature type="transmembrane region" description="Helical" evidence="6">
    <location>
        <begin position="327"/>
        <end position="350"/>
    </location>
</feature>
<dbReference type="eggNOG" id="COG2244">
    <property type="taxonomic scope" value="Bacteria"/>
</dbReference>
<protein>
    <recommendedName>
        <fullName evidence="9">Membrane protein involved in the export of O-antigen and teichoic acid</fullName>
    </recommendedName>
</protein>
<evidence type="ECO:0008006" key="9">
    <source>
        <dbReference type="Google" id="ProtNLM"/>
    </source>
</evidence>
<feature type="transmembrane region" description="Helical" evidence="6">
    <location>
        <begin position="81"/>
        <end position="99"/>
    </location>
</feature>
<dbReference type="CDD" id="cd13126">
    <property type="entry name" value="MATE_like_11"/>
    <property type="match status" value="1"/>
</dbReference>
<feature type="transmembrane region" description="Helical" evidence="6">
    <location>
        <begin position="34"/>
        <end position="60"/>
    </location>
</feature>
<dbReference type="AlphaFoldDB" id="H5X581"/>
<evidence type="ECO:0000256" key="4">
    <source>
        <dbReference type="ARBA" id="ARBA00022989"/>
    </source>
</evidence>
<dbReference type="HOGENOM" id="CLU_038929_0_0_11"/>
<dbReference type="RefSeq" id="WP_009152282.1">
    <property type="nucleotide sequence ID" value="NZ_CM001439.1"/>
</dbReference>
<evidence type="ECO:0000256" key="5">
    <source>
        <dbReference type="ARBA" id="ARBA00023136"/>
    </source>
</evidence>
<proteinExistence type="predicted"/>
<dbReference type="Proteomes" id="UP000004926">
    <property type="component" value="Chromosome"/>
</dbReference>
<dbReference type="GO" id="GO:0005886">
    <property type="term" value="C:plasma membrane"/>
    <property type="evidence" value="ECO:0007669"/>
    <property type="project" value="UniProtKB-SubCell"/>
</dbReference>
<dbReference type="STRING" id="882083.SacmaDRAFT_0591"/>
<keyword evidence="3 6" id="KW-0812">Transmembrane</keyword>
<feature type="transmembrane region" description="Helical" evidence="6">
    <location>
        <begin position="105"/>
        <end position="128"/>
    </location>
</feature>
<name>H5X581_9PSEU</name>
<evidence type="ECO:0000313" key="8">
    <source>
        <dbReference type="Proteomes" id="UP000004926"/>
    </source>
</evidence>
<accession>H5X581</accession>
<comment type="subcellular location">
    <subcellularLocation>
        <location evidence="1">Cell membrane</location>
        <topology evidence="1">Multi-pass membrane protein</topology>
    </subcellularLocation>
</comment>
<feature type="transmembrane region" description="Helical" evidence="6">
    <location>
        <begin position="388"/>
        <end position="407"/>
    </location>
</feature>
<feature type="transmembrane region" description="Helical" evidence="6">
    <location>
        <begin position="285"/>
        <end position="307"/>
    </location>
</feature>
<reference evidence="7 8" key="1">
    <citation type="journal article" date="2012" name="Stand. Genomic Sci.">
        <title>Genome sequence of the ocean sediment bacterium Saccharomonospora marina type strain (XMU15(T)).</title>
        <authorList>
            <person name="Klenk H.P."/>
            <person name="Lu M."/>
            <person name="Lucas S."/>
            <person name="Lapidus A."/>
            <person name="Copeland A."/>
            <person name="Pitluck S."/>
            <person name="Goodwin L.A."/>
            <person name="Han C."/>
            <person name="Tapia R."/>
            <person name="Brambilla E.M."/>
            <person name="Potter G."/>
            <person name="Land M."/>
            <person name="Ivanova N."/>
            <person name="Rohde M."/>
            <person name="Goker M."/>
            <person name="Detter J.C."/>
            <person name="Li W.J."/>
            <person name="Kyrpides N.C."/>
            <person name="Woyke T."/>
        </authorList>
    </citation>
    <scope>NUCLEOTIDE SEQUENCE [LARGE SCALE GENOMIC DNA]</scope>
    <source>
        <strain evidence="7 8">XMU15</strain>
    </source>
</reference>